<reference evidence="2" key="1">
    <citation type="journal article" date="2014" name="Int. J. Syst. Evol. Microbiol.">
        <title>Complete genome sequence of Corynebacterium casei LMG S-19264T (=DSM 44701T), isolated from a smear-ripened cheese.</title>
        <authorList>
            <consortium name="US DOE Joint Genome Institute (JGI-PGF)"/>
            <person name="Walter F."/>
            <person name="Albersmeier A."/>
            <person name="Kalinowski J."/>
            <person name="Ruckert C."/>
        </authorList>
    </citation>
    <scope>NUCLEOTIDE SEQUENCE</scope>
    <source>
        <strain evidence="2">CGMCC 1.14984</strain>
    </source>
</reference>
<dbReference type="EMBL" id="VCJR02000002">
    <property type="protein sequence ID" value="NHK28398.1"/>
    <property type="molecule type" value="Genomic_DNA"/>
</dbReference>
<dbReference type="Proteomes" id="UP000818603">
    <property type="component" value="Unassembled WGS sequence"/>
</dbReference>
<dbReference type="InterPro" id="IPR004360">
    <property type="entry name" value="Glyas_Fos-R_dOase_dom"/>
</dbReference>
<evidence type="ECO:0000313" key="2">
    <source>
        <dbReference type="EMBL" id="GGH98355.1"/>
    </source>
</evidence>
<dbReference type="InterPro" id="IPR029068">
    <property type="entry name" value="Glyas_Bleomycin-R_OHBP_Dase"/>
</dbReference>
<dbReference type="Proteomes" id="UP000621856">
    <property type="component" value="Unassembled WGS sequence"/>
</dbReference>
<name>A0A8J3A2Z7_9PROT</name>
<dbReference type="PANTHER" id="PTHR34109:SF1">
    <property type="entry name" value="VOC DOMAIN-CONTAINING PROTEIN"/>
    <property type="match status" value="1"/>
</dbReference>
<evidence type="ECO:0000313" key="5">
    <source>
        <dbReference type="Proteomes" id="UP000818603"/>
    </source>
</evidence>
<dbReference type="Gene3D" id="3.10.180.10">
    <property type="entry name" value="2,3-Dihydroxybiphenyl 1,2-Dioxygenase, domain 1"/>
    <property type="match status" value="1"/>
</dbReference>
<evidence type="ECO:0000313" key="3">
    <source>
        <dbReference type="EMBL" id="NHK28398.1"/>
    </source>
</evidence>
<dbReference type="AlphaFoldDB" id="A0A8J3A2Z7"/>
<dbReference type="PANTHER" id="PTHR34109">
    <property type="entry name" value="BNAUNNG04460D PROTEIN-RELATED"/>
    <property type="match status" value="1"/>
</dbReference>
<reference evidence="3 5" key="2">
    <citation type="submission" date="2020-02" db="EMBL/GenBank/DDBJ databases">
        <title>Genome sequence of Parvularcula flava strain NH6-79.</title>
        <authorList>
            <person name="Abdul Karim M.H."/>
            <person name="Lam M.Q."/>
            <person name="Chen S.J."/>
            <person name="Yahya A."/>
            <person name="Shahir S."/>
            <person name="Shamsir M.S."/>
            <person name="Chong C.S."/>
        </authorList>
    </citation>
    <scope>NUCLEOTIDE SEQUENCE [LARGE SCALE GENOMIC DNA]</scope>
    <source>
        <strain evidence="3 5">NH6-79</strain>
    </source>
</reference>
<evidence type="ECO:0000313" key="4">
    <source>
        <dbReference type="Proteomes" id="UP000621856"/>
    </source>
</evidence>
<sequence>MTLEKKIDLPEGMGPVTPHLVCDGAKDAVAFYEKAFGARRLSFVEGPDGKVMHAAVSINGSSVYLNDEFCDMGAVGPKKMGGTPVTIHLTVGDADAWASRAIDAGATEVMPVAEQFWGDRYGMVEDPFGHRWSLATPGEKQLSQEEIMANMEKAMSSGVEC</sequence>
<protein>
    <submittedName>
        <fullName evidence="2">Putative glyoxalase/bleomycin resistance protein</fullName>
    </submittedName>
    <submittedName>
        <fullName evidence="3">VOC family protein</fullName>
    </submittedName>
</protein>
<dbReference type="CDD" id="cd07246">
    <property type="entry name" value="VOC_like"/>
    <property type="match status" value="1"/>
</dbReference>
<feature type="domain" description="VOC" evidence="1">
    <location>
        <begin position="12"/>
        <end position="137"/>
    </location>
</feature>
<gene>
    <name evidence="3" type="ORF">FF098_010820</name>
    <name evidence="2" type="ORF">GCM10011355_21750</name>
</gene>
<dbReference type="RefSeq" id="WP_155140370.1">
    <property type="nucleotide sequence ID" value="NZ_BMGZ01000002.1"/>
</dbReference>
<reference evidence="2" key="3">
    <citation type="submission" date="2020-09" db="EMBL/GenBank/DDBJ databases">
        <authorList>
            <person name="Sun Q."/>
            <person name="Zhou Y."/>
        </authorList>
    </citation>
    <scope>NUCLEOTIDE SEQUENCE</scope>
    <source>
        <strain evidence="2">CGMCC 1.14984</strain>
    </source>
</reference>
<organism evidence="2 4">
    <name type="scientific">Aquisalinus luteolus</name>
    <dbReference type="NCBI Taxonomy" id="1566827"/>
    <lineage>
        <taxon>Bacteria</taxon>
        <taxon>Pseudomonadati</taxon>
        <taxon>Pseudomonadota</taxon>
        <taxon>Alphaproteobacteria</taxon>
        <taxon>Parvularculales</taxon>
        <taxon>Parvularculaceae</taxon>
        <taxon>Aquisalinus</taxon>
    </lineage>
</organism>
<comment type="caution">
    <text evidence="2">The sequence shown here is derived from an EMBL/GenBank/DDBJ whole genome shotgun (WGS) entry which is preliminary data.</text>
</comment>
<evidence type="ECO:0000259" key="1">
    <source>
        <dbReference type="PROSITE" id="PS51819"/>
    </source>
</evidence>
<proteinExistence type="predicted"/>
<accession>A0A8J3A2Z7</accession>
<dbReference type="InterPro" id="IPR037523">
    <property type="entry name" value="VOC_core"/>
</dbReference>
<keyword evidence="5" id="KW-1185">Reference proteome</keyword>
<dbReference type="Pfam" id="PF00903">
    <property type="entry name" value="Glyoxalase"/>
    <property type="match status" value="1"/>
</dbReference>
<dbReference type="PROSITE" id="PS51819">
    <property type="entry name" value="VOC"/>
    <property type="match status" value="1"/>
</dbReference>
<dbReference type="EMBL" id="BMGZ01000002">
    <property type="protein sequence ID" value="GGH98355.1"/>
    <property type="molecule type" value="Genomic_DNA"/>
</dbReference>
<dbReference type="SUPFAM" id="SSF54593">
    <property type="entry name" value="Glyoxalase/Bleomycin resistance protein/Dihydroxybiphenyl dioxygenase"/>
    <property type="match status" value="1"/>
</dbReference>